<dbReference type="EMBL" id="CP000473">
    <property type="protein sequence ID" value="ABJ81610.1"/>
    <property type="molecule type" value="Genomic_DNA"/>
</dbReference>
<dbReference type="PROSITE" id="PS01081">
    <property type="entry name" value="HTH_TETR_1"/>
    <property type="match status" value="1"/>
</dbReference>
<gene>
    <name evidence="6" type="ordered locus">Acid_0604</name>
</gene>
<protein>
    <submittedName>
        <fullName evidence="6">Transcriptional regulator, TetR family</fullName>
    </submittedName>
</protein>
<dbReference type="PROSITE" id="PS50977">
    <property type="entry name" value="HTH_TETR_2"/>
    <property type="match status" value="1"/>
</dbReference>
<dbReference type="PANTHER" id="PTHR30055:SF148">
    <property type="entry name" value="TETR-FAMILY TRANSCRIPTIONAL REGULATOR"/>
    <property type="match status" value="1"/>
</dbReference>
<dbReference type="Pfam" id="PF00440">
    <property type="entry name" value="TetR_N"/>
    <property type="match status" value="1"/>
</dbReference>
<keyword evidence="2 4" id="KW-0238">DNA-binding</keyword>
<dbReference type="Gene3D" id="1.10.357.10">
    <property type="entry name" value="Tetracycline Repressor, domain 2"/>
    <property type="match status" value="1"/>
</dbReference>
<dbReference type="PANTHER" id="PTHR30055">
    <property type="entry name" value="HTH-TYPE TRANSCRIPTIONAL REGULATOR RUTR"/>
    <property type="match status" value="1"/>
</dbReference>
<dbReference type="InParanoid" id="Q02BF6"/>
<dbReference type="HOGENOM" id="CLU_069356_25_6_0"/>
<keyword evidence="3" id="KW-0804">Transcription</keyword>
<dbReference type="Pfam" id="PF16859">
    <property type="entry name" value="TetR_C_11"/>
    <property type="match status" value="1"/>
</dbReference>
<dbReference type="InterPro" id="IPR050109">
    <property type="entry name" value="HTH-type_TetR-like_transc_reg"/>
</dbReference>
<dbReference type="GO" id="GO:0003700">
    <property type="term" value="F:DNA-binding transcription factor activity"/>
    <property type="evidence" value="ECO:0007669"/>
    <property type="project" value="TreeGrafter"/>
</dbReference>
<dbReference type="GO" id="GO:0000976">
    <property type="term" value="F:transcription cis-regulatory region binding"/>
    <property type="evidence" value="ECO:0007669"/>
    <property type="project" value="TreeGrafter"/>
</dbReference>
<accession>Q02BF6</accession>
<reference evidence="6" key="1">
    <citation type="submission" date="2006-10" db="EMBL/GenBank/DDBJ databases">
        <title>Complete sequence of Solibacter usitatus Ellin6076.</title>
        <authorList>
            <consortium name="US DOE Joint Genome Institute"/>
            <person name="Copeland A."/>
            <person name="Lucas S."/>
            <person name="Lapidus A."/>
            <person name="Barry K."/>
            <person name="Detter J.C."/>
            <person name="Glavina del Rio T."/>
            <person name="Hammon N."/>
            <person name="Israni S."/>
            <person name="Dalin E."/>
            <person name="Tice H."/>
            <person name="Pitluck S."/>
            <person name="Thompson L.S."/>
            <person name="Brettin T."/>
            <person name="Bruce D."/>
            <person name="Han C."/>
            <person name="Tapia R."/>
            <person name="Gilna P."/>
            <person name="Schmutz J."/>
            <person name="Larimer F."/>
            <person name="Land M."/>
            <person name="Hauser L."/>
            <person name="Kyrpides N."/>
            <person name="Mikhailova N."/>
            <person name="Janssen P.H."/>
            <person name="Kuske C.R."/>
            <person name="Richardson P."/>
        </authorList>
    </citation>
    <scope>NUCLEOTIDE SEQUENCE</scope>
    <source>
        <strain evidence="6">Ellin6076</strain>
    </source>
</reference>
<dbReference type="SUPFAM" id="SSF48498">
    <property type="entry name" value="Tetracyclin repressor-like, C-terminal domain"/>
    <property type="match status" value="1"/>
</dbReference>
<dbReference type="KEGG" id="sus:Acid_0604"/>
<dbReference type="PRINTS" id="PR00455">
    <property type="entry name" value="HTHTETR"/>
</dbReference>
<dbReference type="AlphaFoldDB" id="Q02BF6"/>
<name>Q02BF6_SOLUE</name>
<organism evidence="6">
    <name type="scientific">Solibacter usitatus (strain Ellin6076)</name>
    <dbReference type="NCBI Taxonomy" id="234267"/>
    <lineage>
        <taxon>Bacteria</taxon>
        <taxon>Pseudomonadati</taxon>
        <taxon>Acidobacteriota</taxon>
        <taxon>Terriglobia</taxon>
        <taxon>Bryobacterales</taxon>
        <taxon>Solibacteraceae</taxon>
        <taxon>Candidatus Solibacter</taxon>
    </lineage>
</organism>
<dbReference type="InterPro" id="IPR023772">
    <property type="entry name" value="DNA-bd_HTH_TetR-type_CS"/>
</dbReference>
<evidence type="ECO:0000256" key="2">
    <source>
        <dbReference type="ARBA" id="ARBA00023125"/>
    </source>
</evidence>
<dbReference type="InterPro" id="IPR001647">
    <property type="entry name" value="HTH_TetR"/>
</dbReference>
<dbReference type="InterPro" id="IPR011075">
    <property type="entry name" value="TetR_C"/>
</dbReference>
<evidence type="ECO:0000259" key="5">
    <source>
        <dbReference type="PROSITE" id="PS50977"/>
    </source>
</evidence>
<evidence type="ECO:0000256" key="1">
    <source>
        <dbReference type="ARBA" id="ARBA00023015"/>
    </source>
</evidence>
<evidence type="ECO:0000256" key="3">
    <source>
        <dbReference type="ARBA" id="ARBA00023163"/>
    </source>
</evidence>
<dbReference type="eggNOG" id="COG1309">
    <property type="taxonomic scope" value="Bacteria"/>
</dbReference>
<feature type="DNA-binding region" description="H-T-H motif" evidence="4">
    <location>
        <begin position="37"/>
        <end position="56"/>
    </location>
</feature>
<dbReference type="InterPro" id="IPR009057">
    <property type="entry name" value="Homeodomain-like_sf"/>
</dbReference>
<dbReference type="InterPro" id="IPR036271">
    <property type="entry name" value="Tet_transcr_reg_TetR-rel_C_sf"/>
</dbReference>
<keyword evidence="1" id="KW-0805">Transcription regulation</keyword>
<dbReference type="STRING" id="234267.Acid_0604"/>
<proteinExistence type="predicted"/>
<evidence type="ECO:0000256" key="4">
    <source>
        <dbReference type="PROSITE-ProRule" id="PRU00335"/>
    </source>
</evidence>
<dbReference type="Gene3D" id="1.10.10.60">
    <property type="entry name" value="Homeodomain-like"/>
    <property type="match status" value="1"/>
</dbReference>
<feature type="domain" description="HTH tetR-type" evidence="5">
    <location>
        <begin position="14"/>
        <end position="74"/>
    </location>
</feature>
<dbReference type="SUPFAM" id="SSF46689">
    <property type="entry name" value="Homeodomain-like"/>
    <property type="match status" value="1"/>
</dbReference>
<sequence>MTGNHAKLQRPRSRRAHDKVLDSAIALFADNGIDATSIDSIAAHSGVSKATIYKHWSDKNALCLEALGRVHGLDREPPKFDSGDLKQDFIDLLNHKPPDDQAHLRDRLLPHLIAYGARNPEFGIAWRTRVMEPARKQATALMDRGIGQGIFPADLDKVVGLALLLGPMLYKHIFRSSTPQPVNLAEGVVHAFWRAFAVTSPKKRK</sequence>
<evidence type="ECO:0000313" key="6">
    <source>
        <dbReference type="EMBL" id="ABJ81610.1"/>
    </source>
</evidence>